<keyword evidence="4 6" id="KW-1133">Transmembrane helix</keyword>
<evidence type="ECO:0000256" key="3">
    <source>
        <dbReference type="ARBA" id="ARBA00022692"/>
    </source>
</evidence>
<evidence type="ECO:0000313" key="7">
    <source>
        <dbReference type="EMBL" id="MBC8178972.1"/>
    </source>
</evidence>
<organism evidence="7 8">
    <name type="scientific">Candidatus Desulfacyla euxinica</name>
    <dbReference type="NCBI Taxonomy" id="2841693"/>
    <lineage>
        <taxon>Bacteria</taxon>
        <taxon>Deltaproteobacteria</taxon>
        <taxon>Candidatus Desulfacyla</taxon>
    </lineage>
</organism>
<dbReference type="Pfam" id="PF02653">
    <property type="entry name" value="BPD_transp_2"/>
    <property type="match status" value="1"/>
</dbReference>
<keyword evidence="5 6" id="KW-0472">Membrane</keyword>
<protein>
    <submittedName>
        <fullName evidence="7">Branched-chain amino acid ABC transporter permease</fullName>
    </submittedName>
</protein>
<proteinExistence type="predicted"/>
<dbReference type="InterPro" id="IPR001851">
    <property type="entry name" value="ABC_transp_permease"/>
</dbReference>
<evidence type="ECO:0000256" key="2">
    <source>
        <dbReference type="ARBA" id="ARBA00022475"/>
    </source>
</evidence>
<dbReference type="GO" id="GO:0015658">
    <property type="term" value="F:branched-chain amino acid transmembrane transporter activity"/>
    <property type="evidence" value="ECO:0007669"/>
    <property type="project" value="InterPro"/>
</dbReference>
<dbReference type="InterPro" id="IPR043428">
    <property type="entry name" value="LivM-like"/>
</dbReference>
<dbReference type="Proteomes" id="UP000650524">
    <property type="component" value="Unassembled WGS sequence"/>
</dbReference>
<feature type="transmembrane region" description="Helical" evidence="6">
    <location>
        <begin position="73"/>
        <end position="94"/>
    </location>
</feature>
<sequence>MTALLAMSLNMVVGHGGLFQFHHGAFYGVGAYTAALMLTKTSLPMWLGFVAGPFMAAFVGLLIGMFCVRLTKLYFGMLQISLGSLVWAIAFRWYSFTGGDDGIHGIPLPSLISSTKGAYYFGLILLILCVTVIYLIFKSPFGATLQAIRDNPERCEAIGINVRRHQLIAIVIATFFAGVAGVLFVVVEGSVFPDLLFWVFSLELFIMCLLGGWFTFAGPILGAAIMISLRTFVGIYTEYWTLILGIILILLIFFLPEGVWGYLLEKFGFQRKKLLEKEPDP</sequence>
<evidence type="ECO:0000256" key="6">
    <source>
        <dbReference type="SAM" id="Phobius"/>
    </source>
</evidence>
<evidence type="ECO:0000256" key="4">
    <source>
        <dbReference type="ARBA" id="ARBA00022989"/>
    </source>
</evidence>
<dbReference type="AlphaFoldDB" id="A0A8J6T5S5"/>
<dbReference type="CDD" id="cd06581">
    <property type="entry name" value="TM_PBP1_LivM_like"/>
    <property type="match status" value="1"/>
</dbReference>
<evidence type="ECO:0000313" key="8">
    <source>
        <dbReference type="Proteomes" id="UP000650524"/>
    </source>
</evidence>
<comment type="subcellular location">
    <subcellularLocation>
        <location evidence="1">Cell membrane</location>
        <topology evidence="1">Multi-pass membrane protein</topology>
    </subcellularLocation>
</comment>
<evidence type="ECO:0000256" key="1">
    <source>
        <dbReference type="ARBA" id="ARBA00004651"/>
    </source>
</evidence>
<feature type="transmembrane region" description="Helical" evidence="6">
    <location>
        <begin position="118"/>
        <end position="137"/>
    </location>
</feature>
<name>A0A8J6T5S5_9DELT</name>
<dbReference type="GO" id="GO:0005886">
    <property type="term" value="C:plasma membrane"/>
    <property type="evidence" value="ECO:0007669"/>
    <property type="project" value="UniProtKB-SubCell"/>
</dbReference>
<dbReference type="PANTHER" id="PTHR30482:SF17">
    <property type="entry name" value="ABC TRANSPORTER ATP-BINDING PROTEIN"/>
    <property type="match status" value="1"/>
</dbReference>
<dbReference type="EMBL" id="JACNJD010000332">
    <property type="protein sequence ID" value="MBC8178972.1"/>
    <property type="molecule type" value="Genomic_DNA"/>
</dbReference>
<feature type="transmembrane region" description="Helical" evidence="6">
    <location>
        <begin position="204"/>
        <end position="227"/>
    </location>
</feature>
<evidence type="ECO:0000256" key="5">
    <source>
        <dbReference type="ARBA" id="ARBA00023136"/>
    </source>
</evidence>
<feature type="transmembrane region" description="Helical" evidence="6">
    <location>
        <begin position="167"/>
        <end position="192"/>
    </location>
</feature>
<reference evidence="7 8" key="1">
    <citation type="submission" date="2020-08" db="EMBL/GenBank/DDBJ databases">
        <title>Bridging the membrane lipid divide: bacteria of the FCB group superphylum have the potential to synthesize archaeal ether lipids.</title>
        <authorList>
            <person name="Villanueva L."/>
            <person name="Von Meijenfeldt F.A.B."/>
            <person name="Westbye A.B."/>
            <person name="Yadav S."/>
            <person name="Hopmans E.C."/>
            <person name="Dutilh B.E."/>
            <person name="Sinninghe Damste J.S."/>
        </authorList>
    </citation>
    <scope>NUCLEOTIDE SEQUENCE [LARGE SCALE GENOMIC DNA]</scope>
    <source>
        <strain evidence="7">NIOZ-UU27</strain>
    </source>
</reference>
<keyword evidence="3 6" id="KW-0812">Transmembrane</keyword>
<gene>
    <name evidence="7" type="ORF">H8E19_16330</name>
</gene>
<comment type="caution">
    <text evidence="7">The sequence shown here is derived from an EMBL/GenBank/DDBJ whole genome shotgun (WGS) entry which is preliminary data.</text>
</comment>
<dbReference type="PANTHER" id="PTHR30482">
    <property type="entry name" value="HIGH-AFFINITY BRANCHED-CHAIN AMINO ACID TRANSPORT SYSTEM PERMEASE"/>
    <property type="match status" value="1"/>
</dbReference>
<feature type="transmembrane region" description="Helical" evidence="6">
    <location>
        <begin position="46"/>
        <end position="66"/>
    </location>
</feature>
<feature type="transmembrane region" description="Helical" evidence="6">
    <location>
        <begin position="239"/>
        <end position="263"/>
    </location>
</feature>
<accession>A0A8J6T5S5</accession>
<keyword evidence="2" id="KW-1003">Cell membrane</keyword>